<keyword evidence="10" id="KW-0472">Membrane</keyword>
<keyword evidence="8" id="KW-0902">Two-component regulatory system</keyword>
<sequence>MTILKVKFWSLFFILFICSSVFAQNIEIAKKEALKLSNEATILMHNEKYEKSLIKSRIALDKAIKTNDNQLIARCYNIIAANFDGIAEVDKAYFYYKKGLLYADKTNDDELKNWLYNNLGNIYCFDKKEYNTGIEYYKKSLAYSTKIADNEQLVFTNLNIAWAYFDIGNYSKGLPYLQYINKYHQKYGDQTTIVALNMLNGMYCSYKNENTKAQKFFERAILIGKSEEEKSDLSFSYQEYSRFLLKIGEYKKAYENLAKYNLLVVEINNEEKAKKVNVEGINLEIDEYRREIDTIESKYQTSEELHLEKQSRNKLISIIIISVLLFIIIMLYFFYQNMRLKEKNKFKDIQTKIQENIYNASINGQEIERKKIASFLHDDISALLSSAGLHLSVFQAKNKSVSEEIIKTKQILKEAHDKVRDLSHQLIPSLLARFGLYFTLKDLCEKNSNSTIQFKYSSSVEDKTRYDEDFEMKIYFIITELFNNITKHSKATLAQINIEEKEAMLIIHIEDNGTGFDTDIYNSQDGFGLNQIRARINNIKGKFKINSNEKEGTKIKLKIPILHKNP</sequence>
<dbReference type="Pfam" id="PF07730">
    <property type="entry name" value="HisKA_3"/>
    <property type="match status" value="1"/>
</dbReference>
<keyword evidence="14" id="KW-1185">Reference proteome</keyword>
<keyword evidence="10" id="KW-0812">Transmembrane</keyword>
<feature type="coiled-coil region" evidence="9">
    <location>
        <begin position="278"/>
        <end position="305"/>
    </location>
</feature>
<keyword evidence="11" id="KW-0732">Signal</keyword>
<feature type="domain" description="Histidine kinase" evidence="12">
    <location>
        <begin position="477"/>
        <end position="563"/>
    </location>
</feature>
<organism evidence="13 14">
    <name type="scientific">Flavobacterium frigidarium</name>
    <dbReference type="NCBI Taxonomy" id="99286"/>
    <lineage>
        <taxon>Bacteria</taxon>
        <taxon>Pseudomonadati</taxon>
        <taxon>Bacteroidota</taxon>
        <taxon>Flavobacteriia</taxon>
        <taxon>Flavobacteriales</taxon>
        <taxon>Flavobacteriaceae</taxon>
        <taxon>Flavobacterium</taxon>
    </lineage>
</organism>
<evidence type="ECO:0000256" key="9">
    <source>
        <dbReference type="SAM" id="Coils"/>
    </source>
</evidence>
<dbReference type="InterPro" id="IPR050482">
    <property type="entry name" value="Sensor_HK_TwoCompSys"/>
</dbReference>
<keyword evidence="3" id="KW-0597">Phosphoprotein</keyword>
<dbReference type="PANTHER" id="PTHR24421">
    <property type="entry name" value="NITRATE/NITRITE SENSOR PROTEIN NARX-RELATED"/>
    <property type="match status" value="1"/>
</dbReference>
<gene>
    <name evidence="13" type="ORF">QO192_00805</name>
</gene>
<dbReference type="RefSeq" id="WP_371567249.1">
    <property type="nucleotide sequence ID" value="NZ_JASMRN010000001.1"/>
</dbReference>
<reference evidence="13 14" key="1">
    <citation type="submission" date="2023-05" db="EMBL/GenBank/DDBJ databases">
        <title>Adaptations of aquatic viruses from atmosphere-close ecosystems of the Central Arctic Ocean.</title>
        <authorList>
            <person name="Rahlff J."/>
            <person name="Holmfeldt K."/>
        </authorList>
    </citation>
    <scope>NUCLEOTIDE SEQUENCE [LARGE SCALE GENOMIC DNA]</scope>
    <source>
        <strain evidence="13 14">Arc14</strain>
    </source>
</reference>
<evidence type="ECO:0000256" key="7">
    <source>
        <dbReference type="ARBA" id="ARBA00022840"/>
    </source>
</evidence>
<evidence type="ECO:0000259" key="12">
    <source>
        <dbReference type="PROSITE" id="PS50109"/>
    </source>
</evidence>
<evidence type="ECO:0000256" key="5">
    <source>
        <dbReference type="ARBA" id="ARBA00022741"/>
    </source>
</evidence>
<dbReference type="Pfam" id="PF02518">
    <property type="entry name" value="HATPase_c"/>
    <property type="match status" value="1"/>
</dbReference>
<dbReference type="CDD" id="cd16917">
    <property type="entry name" value="HATPase_UhpB-NarQ-NarX-like"/>
    <property type="match status" value="1"/>
</dbReference>
<dbReference type="InterPro" id="IPR011712">
    <property type="entry name" value="Sig_transdc_His_kin_sub3_dim/P"/>
</dbReference>
<comment type="catalytic activity">
    <reaction evidence="1">
        <text>ATP + protein L-histidine = ADP + protein N-phospho-L-histidine.</text>
        <dbReference type="EC" id="2.7.13.3"/>
    </reaction>
</comment>
<dbReference type="Gene3D" id="1.25.40.10">
    <property type="entry name" value="Tetratricopeptide repeat domain"/>
    <property type="match status" value="1"/>
</dbReference>
<dbReference type="Gene3D" id="3.30.565.10">
    <property type="entry name" value="Histidine kinase-like ATPase, C-terminal domain"/>
    <property type="match status" value="1"/>
</dbReference>
<keyword evidence="4" id="KW-0808">Transferase</keyword>
<evidence type="ECO:0000256" key="3">
    <source>
        <dbReference type="ARBA" id="ARBA00022553"/>
    </source>
</evidence>
<dbReference type="Proteomes" id="UP001568894">
    <property type="component" value="Unassembled WGS sequence"/>
</dbReference>
<dbReference type="PROSITE" id="PS50109">
    <property type="entry name" value="HIS_KIN"/>
    <property type="match status" value="1"/>
</dbReference>
<feature type="chain" id="PRO_5046554721" description="histidine kinase" evidence="11">
    <location>
        <begin position="24"/>
        <end position="566"/>
    </location>
</feature>
<protein>
    <recommendedName>
        <fullName evidence="2">histidine kinase</fullName>
        <ecNumber evidence="2">2.7.13.3</ecNumber>
    </recommendedName>
</protein>
<evidence type="ECO:0000256" key="1">
    <source>
        <dbReference type="ARBA" id="ARBA00000085"/>
    </source>
</evidence>
<evidence type="ECO:0000256" key="11">
    <source>
        <dbReference type="SAM" id="SignalP"/>
    </source>
</evidence>
<evidence type="ECO:0000256" key="4">
    <source>
        <dbReference type="ARBA" id="ARBA00022679"/>
    </source>
</evidence>
<accession>A0ABV4KA30</accession>
<evidence type="ECO:0000256" key="2">
    <source>
        <dbReference type="ARBA" id="ARBA00012438"/>
    </source>
</evidence>
<comment type="caution">
    <text evidence="13">The sequence shown here is derived from an EMBL/GenBank/DDBJ whole genome shotgun (WGS) entry which is preliminary data.</text>
</comment>
<keyword evidence="5" id="KW-0547">Nucleotide-binding</keyword>
<dbReference type="EMBL" id="JASMRN010000001">
    <property type="protein sequence ID" value="MEZ7513812.1"/>
    <property type="molecule type" value="Genomic_DNA"/>
</dbReference>
<keyword evidence="6" id="KW-0418">Kinase</keyword>
<dbReference type="InterPro" id="IPR005467">
    <property type="entry name" value="His_kinase_dom"/>
</dbReference>
<keyword evidence="7 13" id="KW-0067">ATP-binding</keyword>
<keyword evidence="10" id="KW-1133">Transmembrane helix</keyword>
<feature type="signal peptide" evidence="11">
    <location>
        <begin position="1"/>
        <end position="23"/>
    </location>
</feature>
<name>A0ABV4KA30_9FLAO</name>
<keyword evidence="9" id="KW-0175">Coiled coil</keyword>
<feature type="transmembrane region" description="Helical" evidence="10">
    <location>
        <begin position="315"/>
        <end position="335"/>
    </location>
</feature>
<dbReference type="SUPFAM" id="SSF55874">
    <property type="entry name" value="ATPase domain of HSP90 chaperone/DNA topoisomerase II/histidine kinase"/>
    <property type="match status" value="1"/>
</dbReference>
<evidence type="ECO:0000256" key="6">
    <source>
        <dbReference type="ARBA" id="ARBA00022777"/>
    </source>
</evidence>
<dbReference type="InterPro" id="IPR003594">
    <property type="entry name" value="HATPase_dom"/>
</dbReference>
<evidence type="ECO:0000313" key="13">
    <source>
        <dbReference type="EMBL" id="MEZ7513812.1"/>
    </source>
</evidence>
<dbReference type="InterPro" id="IPR011990">
    <property type="entry name" value="TPR-like_helical_dom_sf"/>
</dbReference>
<evidence type="ECO:0000256" key="8">
    <source>
        <dbReference type="ARBA" id="ARBA00023012"/>
    </source>
</evidence>
<dbReference type="EC" id="2.7.13.3" evidence="2"/>
<dbReference type="SUPFAM" id="SSF48452">
    <property type="entry name" value="TPR-like"/>
    <property type="match status" value="2"/>
</dbReference>
<evidence type="ECO:0000256" key="10">
    <source>
        <dbReference type="SAM" id="Phobius"/>
    </source>
</evidence>
<dbReference type="GO" id="GO:0005524">
    <property type="term" value="F:ATP binding"/>
    <property type="evidence" value="ECO:0007669"/>
    <property type="project" value="UniProtKB-KW"/>
</dbReference>
<dbReference type="InterPro" id="IPR036890">
    <property type="entry name" value="HATPase_C_sf"/>
</dbReference>
<proteinExistence type="predicted"/>
<dbReference type="PANTHER" id="PTHR24421:SF10">
    <property type="entry name" value="NITRATE_NITRITE SENSOR PROTEIN NARQ"/>
    <property type="match status" value="1"/>
</dbReference>
<evidence type="ECO:0000313" key="14">
    <source>
        <dbReference type="Proteomes" id="UP001568894"/>
    </source>
</evidence>